<dbReference type="GO" id="GO:0097178">
    <property type="term" value="P:ruffle assembly"/>
    <property type="evidence" value="ECO:0007669"/>
    <property type="project" value="TreeGrafter"/>
</dbReference>
<feature type="domain" description="EF-hand" evidence="5">
    <location>
        <begin position="82"/>
        <end position="117"/>
    </location>
</feature>
<dbReference type="GO" id="GO:0005884">
    <property type="term" value="C:actin filament"/>
    <property type="evidence" value="ECO:0007669"/>
    <property type="project" value="TreeGrafter"/>
</dbReference>
<dbReference type="GO" id="GO:0051017">
    <property type="term" value="P:actin filament bundle assembly"/>
    <property type="evidence" value="ECO:0007669"/>
    <property type="project" value="TreeGrafter"/>
</dbReference>
<dbReference type="CDD" id="cd00051">
    <property type="entry name" value="EFh"/>
    <property type="match status" value="1"/>
</dbReference>
<dbReference type="GO" id="GO:0005509">
    <property type="term" value="F:calcium ion binding"/>
    <property type="evidence" value="ECO:0007669"/>
    <property type="project" value="InterPro"/>
</dbReference>
<dbReference type="GeneID" id="111104126"/>
<sequence>MAARKPDYQGGKAYGERMEMLAQKLTSINEEFLNDTGYSEVEDLEEKLGQYKDKFMEFDLDQNLEIDIMGMKQMMEKLGKAKTHLEIQKMIKEVDTTGSGTINYREFVLMMLGGKSTILKLILFFENLGHSGEAKTGIPPKRSLDSLP</sequence>
<feature type="domain" description="EF-hand" evidence="5">
    <location>
        <begin position="46"/>
        <end position="81"/>
    </location>
</feature>
<dbReference type="GO" id="GO:0051015">
    <property type="term" value="F:actin filament binding"/>
    <property type="evidence" value="ECO:0007669"/>
    <property type="project" value="TreeGrafter"/>
</dbReference>
<evidence type="ECO:0000256" key="3">
    <source>
        <dbReference type="ARBA" id="ARBA00022737"/>
    </source>
</evidence>
<keyword evidence="2" id="KW-0479">Metal-binding</keyword>
<keyword evidence="6" id="KW-1185">Reference proteome</keyword>
<dbReference type="GO" id="GO:0032587">
    <property type="term" value="C:ruffle membrane"/>
    <property type="evidence" value="ECO:0007669"/>
    <property type="project" value="UniProtKB-SubCell"/>
</dbReference>
<dbReference type="InterPro" id="IPR042433">
    <property type="entry name" value="AIF1/AIF1L"/>
</dbReference>
<dbReference type="InterPro" id="IPR011992">
    <property type="entry name" value="EF-hand-dom_pair"/>
</dbReference>
<keyword evidence="4" id="KW-0106">Calcium</keyword>
<evidence type="ECO:0000256" key="4">
    <source>
        <dbReference type="ARBA" id="ARBA00022837"/>
    </source>
</evidence>
<dbReference type="InterPro" id="IPR049025">
    <property type="entry name" value="AIF-1_EF_pair"/>
</dbReference>
<dbReference type="FunFam" id="1.10.238.10:FF:000178">
    <property type="entry name" value="Calmodulin-2 A"/>
    <property type="match status" value="1"/>
</dbReference>
<dbReference type="PANTHER" id="PTHR10356:SF0">
    <property type="entry name" value="CALCIUM-BINDING PROTEIN B"/>
    <property type="match status" value="1"/>
</dbReference>
<evidence type="ECO:0000313" key="6">
    <source>
        <dbReference type="Proteomes" id="UP000694844"/>
    </source>
</evidence>
<accession>A0A8B8ASI8</accession>
<name>A0A8B8ASI8_CRAVI</name>
<protein>
    <submittedName>
        <fullName evidence="7">Allograft inflammatory factor 1-like</fullName>
    </submittedName>
</protein>
<dbReference type="PANTHER" id="PTHR10356">
    <property type="entry name" value="ALLOGRAFT INFLAMMATORY FACTOR-1"/>
    <property type="match status" value="1"/>
</dbReference>
<reference evidence="7" key="1">
    <citation type="submission" date="2025-08" db="UniProtKB">
        <authorList>
            <consortium name="RefSeq"/>
        </authorList>
    </citation>
    <scope>IDENTIFICATION</scope>
    <source>
        <tissue evidence="7">Whole sample</tissue>
    </source>
</reference>
<dbReference type="Proteomes" id="UP000694844">
    <property type="component" value="Chromosome 7"/>
</dbReference>
<dbReference type="PROSITE" id="PS50222">
    <property type="entry name" value="EF_HAND_2"/>
    <property type="match status" value="2"/>
</dbReference>
<dbReference type="Pfam" id="PF21008">
    <property type="entry name" value="AIF-1"/>
    <property type="match status" value="1"/>
</dbReference>
<evidence type="ECO:0000313" key="7">
    <source>
        <dbReference type="RefSeq" id="XP_022293618.1"/>
    </source>
</evidence>
<comment type="subcellular location">
    <subcellularLocation>
        <location evidence="1">Cell projection</location>
        <location evidence="1">Ruffle membrane</location>
        <topology evidence="1">Peripheral membrane protein</topology>
        <orientation evidence="1">Cytoplasmic side</orientation>
    </subcellularLocation>
</comment>
<gene>
    <name evidence="7" type="primary">LOC111104126</name>
</gene>
<evidence type="ECO:0000259" key="5">
    <source>
        <dbReference type="PROSITE" id="PS50222"/>
    </source>
</evidence>
<evidence type="ECO:0000256" key="1">
    <source>
        <dbReference type="ARBA" id="ARBA00004599"/>
    </source>
</evidence>
<keyword evidence="3" id="KW-0677">Repeat</keyword>
<dbReference type="Gene3D" id="1.10.238.10">
    <property type="entry name" value="EF-hand"/>
    <property type="match status" value="1"/>
</dbReference>
<dbReference type="RefSeq" id="XP_022293618.1">
    <property type="nucleotide sequence ID" value="XM_022437910.1"/>
</dbReference>
<dbReference type="KEGG" id="cvn:111104126"/>
<dbReference type="InterPro" id="IPR002048">
    <property type="entry name" value="EF_hand_dom"/>
</dbReference>
<proteinExistence type="predicted"/>
<dbReference type="AlphaFoldDB" id="A0A8B8ASI8"/>
<evidence type="ECO:0000256" key="2">
    <source>
        <dbReference type="ARBA" id="ARBA00022723"/>
    </source>
</evidence>
<dbReference type="OrthoDB" id="26525at2759"/>
<organism evidence="6 7">
    <name type="scientific">Crassostrea virginica</name>
    <name type="common">Eastern oyster</name>
    <dbReference type="NCBI Taxonomy" id="6565"/>
    <lineage>
        <taxon>Eukaryota</taxon>
        <taxon>Metazoa</taxon>
        <taxon>Spiralia</taxon>
        <taxon>Lophotrochozoa</taxon>
        <taxon>Mollusca</taxon>
        <taxon>Bivalvia</taxon>
        <taxon>Autobranchia</taxon>
        <taxon>Pteriomorphia</taxon>
        <taxon>Ostreida</taxon>
        <taxon>Ostreoidea</taxon>
        <taxon>Ostreidae</taxon>
        <taxon>Crassostrea</taxon>
    </lineage>
</organism>
<dbReference type="SUPFAM" id="SSF47473">
    <property type="entry name" value="EF-hand"/>
    <property type="match status" value="1"/>
</dbReference>
<dbReference type="SMART" id="SM00054">
    <property type="entry name" value="EFh"/>
    <property type="match status" value="2"/>
</dbReference>